<name>A0A8J2M896_9BILA</name>
<gene>
    <name evidence="1" type="ORF">CJOHNSTONI_LOCUS7572</name>
</gene>
<dbReference type="AlphaFoldDB" id="A0A8J2M896"/>
<dbReference type="Proteomes" id="UP000746747">
    <property type="component" value="Unassembled WGS sequence"/>
</dbReference>
<keyword evidence="2" id="KW-1185">Reference proteome</keyword>
<proteinExistence type="predicted"/>
<sequence>MYKKAAFKKALANMDLGLMSSEMEGNVTVSNVALSIAQKDRSNHSSLDLKSLGSICIIRRRRWKMKNGTDMKDALPCYI</sequence>
<evidence type="ECO:0000313" key="1">
    <source>
        <dbReference type="EMBL" id="CAG9537805.1"/>
    </source>
</evidence>
<organism evidence="1 2">
    <name type="scientific">Cercopithifilaria johnstoni</name>
    <dbReference type="NCBI Taxonomy" id="2874296"/>
    <lineage>
        <taxon>Eukaryota</taxon>
        <taxon>Metazoa</taxon>
        <taxon>Ecdysozoa</taxon>
        <taxon>Nematoda</taxon>
        <taxon>Chromadorea</taxon>
        <taxon>Rhabditida</taxon>
        <taxon>Spirurina</taxon>
        <taxon>Spiruromorpha</taxon>
        <taxon>Filarioidea</taxon>
        <taxon>Onchocercidae</taxon>
        <taxon>Cercopithifilaria</taxon>
    </lineage>
</organism>
<comment type="caution">
    <text evidence="1">The sequence shown here is derived from an EMBL/GenBank/DDBJ whole genome shotgun (WGS) entry which is preliminary data.</text>
</comment>
<accession>A0A8J2M896</accession>
<dbReference type="EMBL" id="CAKAEH010001588">
    <property type="protein sequence ID" value="CAG9537805.1"/>
    <property type="molecule type" value="Genomic_DNA"/>
</dbReference>
<protein>
    <submittedName>
        <fullName evidence="1">Uncharacterized protein</fullName>
    </submittedName>
</protein>
<evidence type="ECO:0000313" key="2">
    <source>
        <dbReference type="Proteomes" id="UP000746747"/>
    </source>
</evidence>
<reference evidence="1" key="1">
    <citation type="submission" date="2021-09" db="EMBL/GenBank/DDBJ databases">
        <authorList>
            <consortium name="Pathogen Informatics"/>
        </authorList>
    </citation>
    <scope>NUCLEOTIDE SEQUENCE</scope>
</reference>